<organism evidence="5 6">
    <name type="scientific">Rubroshorea leprosula</name>
    <dbReference type="NCBI Taxonomy" id="152421"/>
    <lineage>
        <taxon>Eukaryota</taxon>
        <taxon>Viridiplantae</taxon>
        <taxon>Streptophyta</taxon>
        <taxon>Embryophyta</taxon>
        <taxon>Tracheophyta</taxon>
        <taxon>Spermatophyta</taxon>
        <taxon>Magnoliopsida</taxon>
        <taxon>eudicotyledons</taxon>
        <taxon>Gunneridae</taxon>
        <taxon>Pentapetalae</taxon>
        <taxon>rosids</taxon>
        <taxon>malvids</taxon>
        <taxon>Malvales</taxon>
        <taxon>Dipterocarpaceae</taxon>
        <taxon>Rubroshorea</taxon>
    </lineage>
</organism>
<feature type="domain" description="RRM" evidence="3">
    <location>
        <begin position="88"/>
        <end position="165"/>
    </location>
</feature>
<dbReference type="Pfam" id="PF13966">
    <property type="entry name" value="zf-RVT"/>
    <property type="match status" value="1"/>
</dbReference>
<keyword evidence="1" id="KW-0694">RNA-binding</keyword>
<dbReference type="InterPro" id="IPR026960">
    <property type="entry name" value="RVT-Znf"/>
</dbReference>
<dbReference type="PANTHER" id="PTHR31635">
    <property type="entry name" value="REVERSE TRANSCRIPTASE DOMAIN-CONTAINING PROTEIN-RELATED"/>
    <property type="match status" value="1"/>
</dbReference>
<dbReference type="CDD" id="cd01650">
    <property type="entry name" value="RT_nLTR_like"/>
    <property type="match status" value="1"/>
</dbReference>
<feature type="compositionally biased region" description="Basic and acidic residues" evidence="2">
    <location>
        <begin position="585"/>
        <end position="595"/>
    </location>
</feature>
<feature type="compositionally biased region" description="Basic and acidic residues" evidence="2">
    <location>
        <begin position="39"/>
        <end position="48"/>
    </location>
</feature>
<accession>A0AAV5J2L0</accession>
<proteinExistence type="predicted"/>
<dbReference type="InterPro" id="IPR043502">
    <property type="entry name" value="DNA/RNA_pol_sf"/>
</dbReference>
<evidence type="ECO:0000256" key="2">
    <source>
        <dbReference type="SAM" id="MobiDB-lite"/>
    </source>
</evidence>
<comment type="caution">
    <text evidence="5">The sequence shown here is derived from an EMBL/GenBank/DDBJ whole genome shotgun (WGS) entry which is preliminary data.</text>
</comment>
<dbReference type="InterPro" id="IPR035979">
    <property type="entry name" value="RBD_domain_sf"/>
</dbReference>
<feature type="region of interest" description="Disordered" evidence="2">
    <location>
        <begin position="523"/>
        <end position="552"/>
    </location>
</feature>
<feature type="compositionally biased region" description="Basic and acidic residues" evidence="2">
    <location>
        <begin position="1"/>
        <end position="10"/>
    </location>
</feature>
<feature type="domain" description="Reverse transcriptase" evidence="4">
    <location>
        <begin position="1124"/>
        <end position="1402"/>
    </location>
</feature>
<feature type="compositionally biased region" description="Polar residues" evidence="2">
    <location>
        <begin position="573"/>
        <end position="584"/>
    </location>
</feature>
<dbReference type="Proteomes" id="UP001054252">
    <property type="component" value="Unassembled WGS sequence"/>
</dbReference>
<dbReference type="SUPFAM" id="SSF56672">
    <property type="entry name" value="DNA/RNA polymerases"/>
    <property type="match status" value="1"/>
</dbReference>
<dbReference type="Pfam" id="PF00078">
    <property type="entry name" value="RVT_1"/>
    <property type="match status" value="1"/>
</dbReference>
<dbReference type="InterPro" id="IPR036691">
    <property type="entry name" value="Endo/exonu/phosph_ase_sf"/>
</dbReference>
<dbReference type="InterPro" id="IPR000504">
    <property type="entry name" value="RRM_dom"/>
</dbReference>
<dbReference type="Gene3D" id="3.30.70.330">
    <property type="match status" value="1"/>
</dbReference>
<feature type="compositionally biased region" description="Basic and acidic residues" evidence="2">
    <location>
        <begin position="603"/>
        <end position="613"/>
    </location>
</feature>
<evidence type="ECO:0000259" key="4">
    <source>
        <dbReference type="PROSITE" id="PS50878"/>
    </source>
</evidence>
<feature type="compositionally biased region" description="Basic and acidic residues" evidence="2">
    <location>
        <begin position="59"/>
        <end position="70"/>
    </location>
</feature>
<sequence length="1757" mass="203671">MSYRERKPERNPNFNLVPFRAGKRPSRRDQIQPKRHPVRERPTRETQLHHNPQRSKAQGPERADREEWSRRQQHPSYDYGKGVLEKAIPFFFTNFPEDWEMGEMWRVFIKIRRVIQVFIAKKRDQKGKRFGFVRFLEVKDIRSVEYQLNQIKIGHQTLQANLARFSMHETQKKREENKAIKAKDQPYAGALGATGPQIEGHRSYVDVVRSNLGRIDNKTKPHWAWKMKKRAGAAKEEKEDWNGMEVQADEKNIRRLENCYVGRAKCPEIISTLQDKFAMEGYFSAKVTPMGGNLVLLSSGNKEELKHLVDEGREWLAQWFTDVRPWTPEEVATERFTWLRCQGVPLHIWKSNFFETVACMFGQFVSLDGSTIKKSKLDVAKILILTPLQENIKKVLKIQVKNKLFHIRIKSWSEGSNWGMIDEEESWDQWEVAKEEDEVENENNLVLAWVLESSPPEEEFENNLESTRALKYSSPEEEFENVPETLDLTENTINAGQLLSNQRRGEGLKENIMIEQWGVEPRVNGSLKQQTDGEDEGKISNEDTYPPGFGPKWRELGLITNLGPMDWTKCSHSVEQQKAMAQNQEVDKGEEKAPDGKSTQKGAYDKGNKDSTCRAKPTATGQAESNDDDSIEEERRTQPFWEGLASDNEILQSKVERLAKQRKMEKKKLKLRKVTTRRKTQLKQKSYLKGRNKKCTSEVEPQKFTIEVESRSRGGANRANTGADLNLNDDAEELWNIGKQLGLVEKNNSAEIIKKLSEMEKQDKTALAKQRLAKAEKKGGSAGGLLCIWNPKIFTMFKKMEGLGFCGMAGIWGGDRIPCFFINIYSSCNKQEKRQMWTELQGLIKDSGGGNWCLAGDFNAIRGNEERKGKWYDPGEMSEFNNFILEAGLTEISLLGRKFTWYKPDGSAMINGWSCYRLKEKFKKLKAELKKWNRDVFGDIDSNIEKAKEEIRVLDEKRETGILSETETKRRQEVFHNLWEWNNARDSLLHQKARQKWLKEGDANNKYFHSCVAQRRKFNGIEGVLINGEWVEEVKEVKKFIKEFFKENFEEDKWERPELMLDNFKKLSIEDNNSLVSCFTEKEIQEAVWGCNGSKSPGPDGFNFNFVKKMWPVLKKDICDWVAEFHNNGKLAKGSNASLIVLIPKKENPQNLGKYRPISLIGCIYKIIAKILANRLKKVMDSLIGPHQSAFIERRQITDGIIILNEMLHEAKSSKKPVLIFKADFEKAFDSVNWNFLDNMMGKFGFCHKWRLWIRECISSATVLILVNGSPTEEFQMEKGLRQRDHLAPFLFLMIAEALNGLMKKAVNENMFKGIEIGKSGLKLSHLQFADDSIFFSEATDQNVMVLKSVLRCFEMASGLKVNFFKSSLIGLNVEKNEMEIFANKLNCAIGQIPFKYLGVLVGSNPKRLSTWTLMIDTMRRRLSNWKRDTPSFGGRIILLNSVLSSISVYYFSTLKAPKQILEVKYGMDRRKVWDGSKWKGSCSTWWRNLWELDSAKGVKEGWFKEGVVKKIGEGKDMLFWHEKWVGDRSLKEKFNRLFNLSSEKDTCIADMGQWNNGEWTWTWRWRRNLFVWETNLLQELCSMLEGIKLTQGKEDNWMWKHNSKGSYTVRSAYNIINQNQESRQDAQYKLIWDNKLPLKISAFAWKALQNRISTKDNLLKRGLIEDNTEAKCILCGEKVETSTHILFSCPISWKIWCLCYDWWDIQIATQEGGWNHLKQHKGLFSSFAWVKANRLPDLSQALWYNQPKEACRIQTQ</sequence>
<dbReference type="GO" id="GO:0003723">
    <property type="term" value="F:RNA binding"/>
    <property type="evidence" value="ECO:0007669"/>
    <property type="project" value="UniProtKB-UniRule"/>
</dbReference>
<dbReference type="SUPFAM" id="SSF56219">
    <property type="entry name" value="DNase I-like"/>
    <property type="match status" value="1"/>
</dbReference>
<feature type="region of interest" description="Disordered" evidence="2">
    <location>
        <begin position="573"/>
        <end position="645"/>
    </location>
</feature>
<dbReference type="SMART" id="SM00360">
    <property type="entry name" value="RRM"/>
    <property type="match status" value="1"/>
</dbReference>
<reference evidence="5 6" key="1">
    <citation type="journal article" date="2021" name="Commun. Biol.">
        <title>The genome of Shorea leprosula (Dipterocarpaceae) highlights the ecological relevance of drought in aseasonal tropical rainforests.</title>
        <authorList>
            <person name="Ng K.K.S."/>
            <person name="Kobayashi M.J."/>
            <person name="Fawcett J.A."/>
            <person name="Hatakeyama M."/>
            <person name="Paape T."/>
            <person name="Ng C.H."/>
            <person name="Ang C.C."/>
            <person name="Tnah L.H."/>
            <person name="Lee C.T."/>
            <person name="Nishiyama T."/>
            <person name="Sese J."/>
            <person name="O'Brien M.J."/>
            <person name="Copetti D."/>
            <person name="Mohd Noor M.I."/>
            <person name="Ong R.C."/>
            <person name="Putra M."/>
            <person name="Sireger I.Z."/>
            <person name="Indrioko S."/>
            <person name="Kosugi Y."/>
            <person name="Izuno A."/>
            <person name="Isagi Y."/>
            <person name="Lee S.L."/>
            <person name="Shimizu K.K."/>
        </authorList>
    </citation>
    <scope>NUCLEOTIDE SEQUENCE [LARGE SCALE GENOMIC DNA]</scope>
    <source>
        <strain evidence="5">214</strain>
    </source>
</reference>
<dbReference type="SUPFAM" id="SSF54928">
    <property type="entry name" value="RNA-binding domain, RBD"/>
    <property type="match status" value="1"/>
</dbReference>
<dbReference type="PANTHER" id="PTHR31635:SF196">
    <property type="entry name" value="REVERSE TRANSCRIPTASE DOMAIN-CONTAINING PROTEIN-RELATED"/>
    <property type="match status" value="1"/>
</dbReference>
<evidence type="ECO:0000313" key="6">
    <source>
        <dbReference type="Proteomes" id="UP001054252"/>
    </source>
</evidence>
<dbReference type="InterPro" id="IPR012677">
    <property type="entry name" value="Nucleotide-bd_a/b_plait_sf"/>
</dbReference>
<feature type="region of interest" description="Disordered" evidence="2">
    <location>
        <begin position="1"/>
        <end position="73"/>
    </location>
</feature>
<dbReference type="PROSITE" id="PS50878">
    <property type="entry name" value="RT_POL"/>
    <property type="match status" value="1"/>
</dbReference>
<dbReference type="CDD" id="cd00590">
    <property type="entry name" value="RRM_SF"/>
    <property type="match status" value="1"/>
</dbReference>
<evidence type="ECO:0008006" key="7">
    <source>
        <dbReference type="Google" id="ProtNLM"/>
    </source>
</evidence>
<keyword evidence="6" id="KW-1185">Reference proteome</keyword>
<dbReference type="InterPro" id="IPR000477">
    <property type="entry name" value="RT_dom"/>
</dbReference>
<evidence type="ECO:0000259" key="3">
    <source>
        <dbReference type="PROSITE" id="PS50102"/>
    </source>
</evidence>
<name>A0AAV5J2L0_9ROSI</name>
<protein>
    <recommendedName>
        <fullName evidence="7">Reverse transcriptase domain-containing protein</fullName>
    </recommendedName>
</protein>
<gene>
    <name evidence="5" type="ORF">SLEP1_g17203</name>
</gene>
<evidence type="ECO:0000313" key="5">
    <source>
        <dbReference type="EMBL" id="GKV05161.1"/>
    </source>
</evidence>
<evidence type="ECO:0000256" key="1">
    <source>
        <dbReference type="PROSITE-ProRule" id="PRU00176"/>
    </source>
</evidence>
<dbReference type="EMBL" id="BPVZ01000023">
    <property type="protein sequence ID" value="GKV05161.1"/>
    <property type="molecule type" value="Genomic_DNA"/>
</dbReference>
<dbReference type="PROSITE" id="PS50102">
    <property type="entry name" value="RRM"/>
    <property type="match status" value="1"/>
</dbReference>
<dbReference type="Gene3D" id="3.60.10.10">
    <property type="entry name" value="Endonuclease/exonuclease/phosphatase"/>
    <property type="match status" value="1"/>
</dbReference>